<evidence type="ECO:0000256" key="1">
    <source>
        <dbReference type="ARBA" id="ARBA00001974"/>
    </source>
</evidence>
<evidence type="ECO:0000256" key="13">
    <source>
        <dbReference type="ARBA" id="ARBA00023306"/>
    </source>
</evidence>
<keyword evidence="10 16" id="KW-0133">Cell shape</keyword>
<keyword evidence="9 16" id="KW-0521">NADP</keyword>
<dbReference type="InterPro" id="IPR016167">
    <property type="entry name" value="FAD-bd_PCMH_sub1"/>
</dbReference>
<dbReference type="Pfam" id="PF01565">
    <property type="entry name" value="FAD_binding_4"/>
    <property type="match status" value="1"/>
</dbReference>
<evidence type="ECO:0000256" key="11">
    <source>
        <dbReference type="ARBA" id="ARBA00022984"/>
    </source>
</evidence>
<sequence>MQIYKDCDLTKLNTLGISARAKFFVEIHSEPDLKELFNLAEFKQNKKIFLGGGSNVLFTKDFDGIIILNKLKGIEILEENIESVVIKSMSGEVWHDLVSFVVDRGLWGIENLSLIPGTVGGAPVQNIGAYGTELKNVLENVEAYNIIDGSKKIFTREECEFGYRDSIFKNSLKEKYFISAITLRLSKAPKPNLSYKILSEFLEKNPPAGGEIKNFKASSVGLRSKDISDAVTSIRRSKLPDPAIIGNAGSFFKNVFVEKKKLQKLLQAYPTMPYFEENKMTKIPSAWLIEQCGWKGKKIGNTGVHEKHALVLVNYGGASGEEVKNLAEQIVASVYEKFGLKLTPEVNLL</sequence>
<keyword evidence="5 16" id="KW-0963">Cytoplasm</keyword>
<dbReference type="GO" id="GO:0071555">
    <property type="term" value="P:cell wall organization"/>
    <property type="evidence" value="ECO:0007669"/>
    <property type="project" value="UniProtKB-KW"/>
</dbReference>
<keyword evidence="11 16" id="KW-0573">Peptidoglycan synthesis</keyword>
<gene>
    <name evidence="16" type="primary">murB</name>
    <name evidence="18" type="ORF">A2814_02525</name>
</gene>
<feature type="active site" description="Proton donor" evidence="16">
    <location>
        <position position="250"/>
    </location>
</feature>
<dbReference type="NCBIfam" id="TIGR00179">
    <property type="entry name" value="murB"/>
    <property type="match status" value="1"/>
</dbReference>
<keyword evidence="6 16" id="KW-0132">Cell division</keyword>
<evidence type="ECO:0000256" key="16">
    <source>
        <dbReference type="HAMAP-Rule" id="MF_00037"/>
    </source>
</evidence>
<dbReference type="EC" id="1.3.1.98" evidence="16"/>
<dbReference type="UniPathway" id="UPA00219"/>
<dbReference type="GO" id="GO:0009252">
    <property type="term" value="P:peptidoglycan biosynthetic process"/>
    <property type="evidence" value="ECO:0007669"/>
    <property type="project" value="UniProtKB-UniRule"/>
</dbReference>
<organism evidence="18 19">
    <name type="scientific">Candidatus Nomurabacteria bacterium RIFCSPHIGHO2_01_FULL_38_19</name>
    <dbReference type="NCBI Taxonomy" id="1801732"/>
    <lineage>
        <taxon>Bacteria</taxon>
        <taxon>Candidatus Nomuraibacteriota</taxon>
    </lineage>
</organism>
<keyword evidence="7 16" id="KW-0285">Flavoprotein</keyword>
<evidence type="ECO:0000256" key="9">
    <source>
        <dbReference type="ARBA" id="ARBA00022857"/>
    </source>
</evidence>
<dbReference type="SUPFAM" id="SSF56176">
    <property type="entry name" value="FAD-binding/transporter-associated domain-like"/>
    <property type="match status" value="1"/>
</dbReference>
<comment type="caution">
    <text evidence="18">The sequence shown here is derived from an EMBL/GenBank/DDBJ whole genome shotgun (WGS) entry which is preliminary data.</text>
</comment>
<keyword evidence="8 16" id="KW-0274">FAD</keyword>
<evidence type="ECO:0000259" key="17">
    <source>
        <dbReference type="PROSITE" id="PS51387"/>
    </source>
</evidence>
<dbReference type="GO" id="GO:0071949">
    <property type="term" value="F:FAD binding"/>
    <property type="evidence" value="ECO:0007669"/>
    <property type="project" value="InterPro"/>
</dbReference>
<keyword evidence="13 16" id="KW-0131">Cell cycle</keyword>
<comment type="cofactor">
    <cofactor evidence="1 16">
        <name>FAD</name>
        <dbReference type="ChEBI" id="CHEBI:57692"/>
    </cofactor>
</comment>
<dbReference type="Gene3D" id="3.30.43.10">
    <property type="entry name" value="Uridine Diphospho-n-acetylenolpyruvylglucosamine Reductase, domain 2"/>
    <property type="match status" value="1"/>
</dbReference>
<name>A0A1F6URK6_9BACT</name>
<keyword evidence="12 16" id="KW-0560">Oxidoreductase</keyword>
<keyword evidence="14 16" id="KW-0961">Cell wall biogenesis/degradation</keyword>
<dbReference type="Pfam" id="PF02873">
    <property type="entry name" value="MurB_C"/>
    <property type="match status" value="1"/>
</dbReference>
<dbReference type="NCBIfam" id="NF000755">
    <property type="entry name" value="PRK00046.1"/>
    <property type="match status" value="1"/>
</dbReference>
<dbReference type="GO" id="GO:0051301">
    <property type="term" value="P:cell division"/>
    <property type="evidence" value="ECO:0007669"/>
    <property type="project" value="UniProtKB-KW"/>
</dbReference>
<evidence type="ECO:0000256" key="15">
    <source>
        <dbReference type="ARBA" id="ARBA00048914"/>
    </source>
</evidence>
<evidence type="ECO:0000256" key="7">
    <source>
        <dbReference type="ARBA" id="ARBA00022630"/>
    </source>
</evidence>
<dbReference type="GO" id="GO:0005829">
    <property type="term" value="C:cytosol"/>
    <property type="evidence" value="ECO:0007669"/>
    <property type="project" value="TreeGrafter"/>
</dbReference>
<dbReference type="STRING" id="1801732.A2814_02525"/>
<accession>A0A1F6URK6</accession>
<feature type="active site" evidence="16">
    <location>
        <position position="164"/>
    </location>
</feature>
<dbReference type="GO" id="GO:0008360">
    <property type="term" value="P:regulation of cell shape"/>
    <property type="evidence" value="ECO:0007669"/>
    <property type="project" value="UniProtKB-KW"/>
</dbReference>
<dbReference type="GO" id="GO:0008762">
    <property type="term" value="F:UDP-N-acetylmuramate dehydrogenase activity"/>
    <property type="evidence" value="ECO:0007669"/>
    <property type="project" value="UniProtKB-UniRule"/>
</dbReference>
<comment type="catalytic activity">
    <reaction evidence="15 16">
        <text>UDP-N-acetyl-alpha-D-muramate + NADP(+) = UDP-N-acetyl-3-O-(1-carboxyvinyl)-alpha-D-glucosamine + NADPH + H(+)</text>
        <dbReference type="Rhea" id="RHEA:12248"/>
        <dbReference type="ChEBI" id="CHEBI:15378"/>
        <dbReference type="ChEBI" id="CHEBI:57783"/>
        <dbReference type="ChEBI" id="CHEBI:58349"/>
        <dbReference type="ChEBI" id="CHEBI:68483"/>
        <dbReference type="ChEBI" id="CHEBI:70757"/>
        <dbReference type="EC" id="1.3.1.98"/>
    </reaction>
</comment>
<evidence type="ECO:0000256" key="2">
    <source>
        <dbReference type="ARBA" id="ARBA00003921"/>
    </source>
</evidence>
<dbReference type="InterPro" id="IPR003170">
    <property type="entry name" value="MurB"/>
</dbReference>
<dbReference type="InterPro" id="IPR016169">
    <property type="entry name" value="FAD-bd_PCMH_sub2"/>
</dbReference>
<evidence type="ECO:0000256" key="12">
    <source>
        <dbReference type="ARBA" id="ARBA00023002"/>
    </source>
</evidence>
<evidence type="ECO:0000256" key="10">
    <source>
        <dbReference type="ARBA" id="ARBA00022960"/>
    </source>
</evidence>
<dbReference type="AlphaFoldDB" id="A0A1F6URK6"/>
<comment type="function">
    <text evidence="2 16">Cell wall formation.</text>
</comment>
<dbReference type="InterPro" id="IPR036318">
    <property type="entry name" value="FAD-bd_PCMH-like_sf"/>
</dbReference>
<dbReference type="EMBL" id="MFTI01000021">
    <property type="protein sequence ID" value="OGI59922.1"/>
    <property type="molecule type" value="Genomic_DNA"/>
</dbReference>
<dbReference type="InterPro" id="IPR016166">
    <property type="entry name" value="FAD-bd_PCMH"/>
</dbReference>
<comment type="pathway">
    <text evidence="4 16">Cell wall biogenesis; peptidoglycan biosynthesis.</text>
</comment>
<comment type="similarity">
    <text evidence="16">Belongs to the MurB family.</text>
</comment>
<dbReference type="Gene3D" id="3.30.465.10">
    <property type="match status" value="1"/>
</dbReference>
<evidence type="ECO:0000313" key="18">
    <source>
        <dbReference type="EMBL" id="OGI59922.1"/>
    </source>
</evidence>
<evidence type="ECO:0000256" key="6">
    <source>
        <dbReference type="ARBA" id="ARBA00022618"/>
    </source>
</evidence>
<reference evidence="18 19" key="1">
    <citation type="journal article" date="2016" name="Nat. Commun.">
        <title>Thousands of microbial genomes shed light on interconnected biogeochemical processes in an aquifer system.</title>
        <authorList>
            <person name="Anantharaman K."/>
            <person name="Brown C.T."/>
            <person name="Hug L.A."/>
            <person name="Sharon I."/>
            <person name="Castelle C.J."/>
            <person name="Probst A.J."/>
            <person name="Thomas B.C."/>
            <person name="Singh A."/>
            <person name="Wilkins M.J."/>
            <person name="Karaoz U."/>
            <person name="Brodie E.L."/>
            <person name="Williams K.H."/>
            <person name="Hubbard S.S."/>
            <person name="Banfield J.F."/>
        </authorList>
    </citation>
    <scope>NUCLEOTIDE SEQUENCE [LARGE SCALE GENOMIC DNA]</scope>
</reference>
<dbReference type="InterPro" id="IPR011601">
    <property type="entry name" value="MurB_C"/>
</dbReference>
<protein>
    <recommendedName>
        <fullName evidence="16">UDP-N-acetylenolpyruvoylglucosamine reductase</fullName>
        <ecNumber evidence="16">1.3.1.98</ecNumber>
    </recommendedName>
    <alternativeName>
        <fullName evidence="16">UDP-N-acetylmuramate dehydrogenase</fullName>
    </alternativeName>
</protein>
<comment type="subcellular location">
    <subcellularLocation>
        <location evidence="3 16">Cytoplasm</location>
    </subcellularLocation>
</comment>
<evidence type="ECO:0000313" key="19">
    <source>
        <dbReference type="Proteomes" id="UP000177869"/>
    </source>
</evidence>
<proteinExistence type="inferred from homology"/>
<dbReference type="Gene3D" id="3.90.78.10">
    <property type="entry name" value="UDP-N-acetylenolpyruvoylglucosamine reductase, C-terminal domain"/>
    <property type="match status" value="1"/>
</dbReference>
<evidence type="ECO:0000256" key="14">
    <source>
        <dbReference type="ARBA" id="ARBA00023316"/>
    </source>
</evidence>
<evidence type="ECO:0000256" key="8">
    <source>
        <dbReference type="ARBA" id="ARBA00022827"/>
    </source>
</evidence>
<dbReference type="SUPFAM" id="SSF56194">
    <property type="entry name" value="Uridine diphospho-N-Acetylenolpyruvylglucosamine reductase, MurB, C-terminal domain"/>
    <property type="match status" value="1"/>
</dbReference>
<feature type="domain" description="FAD-binding PCMH-type" evidence="17">
    <location>
        <begin position="16"/>
        <end position="188"/>
    </location>
</feature>
<evidence type="ECO:0000256" key="4">
    <source>
        <dbReference type="ARBA" id="ARBA00004752"/>
    </source>
</evidence>
<dbReference type="HAMAP" id="MF_00037">
    <property type="entry name" value="MurB"/>
    <property type="match status" value="1"/>
</dbReference>
<feature type="active site" evidence="16">
    <location>
        <position position="345"/>
    </location>
</feature>
<dbReference type="Proteomes" id="UP000177869">
    <property type="component" value="Unassembled WGS sequence"/>
</dbReference>
<dbReference type="InterPro" id="IPR036635">
    <property type="entry name" value="MurB_C_sf"/>
</dbReference>
<dbReference type="PANTHER" id="PTHR21071:SF4">
    <property type="entry name" value="UDP-N-ACETYLENOLPYRUVOYLGLUCOSAMINE REDUCTASE"/>
    <property type="match status" value="1"/>
</dbReference>
<evidence type="ECO:0000256" key="5">
    <source>
        <dbReference type="ARBA" id="ARBA00022490"/>
    </source>
</evidence>
<dbReference type="PROSITE" id="PS51387">
    <property type="entry name" value="FAD_PCMH"/>
    <property type="match status" value="1"/>
</dbReference>
<dbReference type="InterPro" id="IPR006094">
    <property type="entry name" value="Oxid_FAD_bind_N"/>
</dbReference>
<evidence type="ECO:0000256" key="3">
    <source>
        <dbReference type="ARBA" id="ARBA00004496"/>
    </source>
</evidence>
<dbReference type="PANTHER" id="PTHR21071">
    <property type="entry name" value="UDP-N-ACETYLENOLPYRUVOYLGLUCOSAMINE REDUCTASE"/>
    <property type="match status" value="1"/>
</dbReference>